<dbReference type="RefSeq" id="WP_142862735.1">
    <property type="nucleotide sequence ID" value="NZ_VJMF01000038.1"/>
</dbReference>
<dbReference type="AlphaFoldDB" id="A0A549SXN8"/>
<comment type="caution">
    <text evidence="2">The sequence shown here is derived from an EMBL/GenBank/DDBJ whole genome shotgun (WGS) entry which is preliminary data.</text>
</comment>
<dbReference type="EMBL" id="VJMF01000038">
    <property type="protein sequence ID" value="TRL34402.1"/>
    <property type="molecule type" value="Genomic_DNA"/>
</dbReference>
<dbReference type="Proteomes" id="UP000316781">
    <property type="component" value="Unassembled WGS sequence"/>
</dbReference>
<evidence type="ECO:0000313" key="2">
    <source>
        <dbReference type="EMBL" id="TRL34402.1"/>
    </source>
</evidence>
<feature type="signal peptide" evidence="1">
    <location>
        <begin position="1"/>
        <end position="19"/>
    </location>
</feature>
<name>A0A549SXN8_METSR</name>
<dbReference type="CDD" id="cd15482">
    <property type="entry name" value="Sialidase_non-viral"/>
    <property type="match status" value="2"/>
</dbReference>
<dbReference type="InterPro" id="IPR036278">
    <property type="entry name" value="Sialidase_sf"/>
</dbReference>
<proteinExistence type="predicted"/>
<evidence type="ECO:0000313" key="3">
    <source>
        <dbReference type="Proteomes" id="UP000316781"/>
    </source>
</evidence>
<reference evidence="2 3" key="1">
    <citation type="submission" date="2019-07" db="EMBL/GenBank/DDBJ databases">
        <title>Ln-dependent methylotrophs.</title>
        <authorList>
            <person name="Tani A."/>
        </authorList>
    </citation>
    <scope>NUCLEOTIDE SEQUENCE [LARGE SCALE GENOMIC DNA]</scope>
    <source>
        <strain evidence="2 3">SM89A</strain>
    </source>
</reference>
<dbReference type="Gene3D" id="2.120.10.10">
    <property type="match status" value="2"/>
</dbReference>
<keyword evidence="1" id="KW-0732">Signal</keyword>
<organism evidence="2 3">
    <name type="scientific">Methylosinus sporium</name>
    <dbReference type="NCBI Taxonomy" id="428"/>
    <lineage>
        <taxon>Bacteria</taxon>
        <taxon>Pseudomonadati</taxon>
        <taxon>Pseudomonadota</taxon>
        <taxon>Alphaproteobacteria</taxon>
        <taxon>Hyphomicrobiales</taxon>
        <taxon>Methylocystaceae</taxon>
        <taxon>Methylosinus</taxon>
    </lineage>
</organism>
<evidence type="ECO:0000256" key="1">
    <source>
        <dbReference type="SAM" id="SignalP"/>
    </source>
</evidence>
<feature type="chain" id="PRO_5021768029" evidence="1">
    <location>
        <begin position="20"/>
        <end position="427"/>
    </location>
</feature>
<protein>
    <submittedName>
        <fullName evidence="2">Exo-alpha-sialidase</fullName>
    </submittedName>
</protein>
<accession>A0A549SXN8</accession>
<gene>
    <name evidence="2" type="ORF">FM996_09080</name>
</gene>
<dbReference type="SUPFAM" id="SSF50939">
    <property type="entry name" value="Sialidases"/>
    <property type="match status" value="2"/>
</dbReference>
<sequence>MKRAALALLSLLAASSALAQEKEAEKGAREKMGRMAHAAAPACADPLPRCAVSATPSFGADGRLWLTYSVAGKVYGAMSRDNGKSFAPPFVIAAPAGTLDDNGEARPKIVALADGTLLASYTTRPEKSYEGTVFVTRSTDEGRSFAPPQPLVDDKGQRFETFILGPKGRLFAAWLDKRDAARAKAAGESFEGSGIAVAWSDDAGKSFSGKSILLDHSCECCRIGAALDRDGQPVFIWRHVFENNRRDHMAAKLSADGKTLTGARVSLDDWATSCPHQGPALAIDAAGRWHIAWFTRGKTRQGLFYARSEDGGKSFSEPERIGVAERAPQRPQLLASGGALYRAWKEFDGTTTTILAQISRDGGKSFDAPRALAQTAEASDHPLLAESKGVVYLSWLTHEEGYRLIPLQRDHARAPARNATAGLATKQ</sequence>